<evidence type="ECO:0000313" key="3">
    <source>
        <dbReference type="WBParaSite" id="Hba_20661"/>
    </source>
</evidence>
<proteinExistence type="predicted"/>
<reference evidence="3" key="1">
    <citation type="submission" date="2016-11" db="UniProtKB">
        <authorList>
            <consortium name="WormBaseParasite"/>
        </authorList>
    </citation>
    <scope>IDENTIFICATION</scope>
</reference>
<dbReference type="AlphaFoldDB" id="A0A1I7XTK6"/>
<name>A0A1I7XTK6_HETBA</name>
<dbReference type="InterPro" id="IPR036249">
    <property type="entry name" value="Thioredoxin-like_sf"/>
</dbReference>
<sequence length="165" mass="19378">MASNLNGKFETQLMKAAQLVEEHIDSEIQRLDNLDEDDLETVRRKRMEELMKAQKAKNEMLTNGHGRYDEVADEKEFFEATKKSKNVVCLFYLQGNFRCKIVDKHFEKLCTKHIGTRFIHVNAEKVLENRLALSGIVTVEKKKIEKPNKKIIRSCDIEYDNEEDW</sequence>
<protein>
    <submittedName>
        <fullName evidence="3">Thioredoxin domain-containing protein</fullName>
    </submittedName>
</protein>
<dbReference type="WBParaSite" id="Hba_20661">
    <property type="protein sequence ID" value="Hba_20661"/>
    <property type="gene ID" value="Hba_20661"/>
</dbReference>
<organism evidence="2 3">
    <name type="scientific">Heterorhabditis bacteriophora</name>
    <name type="common">Entomopathogenic nematode worm</name>
    <dbReference type="NCBI Taxonomy" id="37862"/>
    <lineage>
        <taxon>Eukaryota</taxon>
        <taxon>Metazoa</taxon>
        <taxon>Ecdysozoa</taxon>
        <taxon>Nematoda</taxon>
        <taxon>Chromadorea</taxon>
        <taxon>Rhabditida</taxon>
        <taxon>Rhabditina</taxon>
        <taxon>Rhabditomorpha</taxon>
        <taxon>Strongyloidea</taxon>
        <taxon>Heterorhabditidae</taxon>
        <taxon>Heterorhabditis</taxon>
    </lineage>
</organism>
<evidence type="ECO:0000256" key="1">
    <source>
        <dbReference type="SAM" id="Coils"/>
    </source>
</evidence>
<dbReference type="Proteomes" id="UP000095283">
    <property type="component" value="Unplaced"/>
</dbReference>
<dbReference type="SUPFAM" id="SSF52833">
    <property type="entry name" value="Thioredoxin-like"/>
    <property type="match status" value="1"/>
</dbReference>
<keyword evidence="2" id="KW-1185">Reference proteome</keyword>
<accession>A0A1I7XTK6</accession>
<feature type="coiled-coil region" evidence="1">
    <location>
        <begin position="17"/>
        <end position="59"/>
    </location>
</feature>
<dbReference type="PANTHER" id="PTHR21148">
    <property type="entry name" value="THIOREDOXIN DOMAIN-CONTAINING PROTEIN 9"/>
    <property type="match status" value="1"/>
</dbReference>
<evidence type="ECO:0000313" key="2">
    <source>
        <dbReference type="Proteomes" id="UP000095283"/>
    </source>
</evidence>
<dbReference type="Gene3D" id="3.40.30.10">
    <property type="entry name" value="Glutaredoxin"/>
    <property type="match status" value="1"/>
</dbReference>
<keyword evidence="1" id="KW-0175">Coiled coil</keyword>